<sequence>MEEEEEERREGREKEEYGTGGTLLWLPLWPVPTLAFSGHTFKMTSRLAEATLASKAYHKPHLVKFLVSERMPLFIASKSQKEAVPIIFHGDLTLKLLPKAKVVTEKRKQTKPLTSVSLKRRKGKSVASPESDHSSGDPAIGESIPPFIDDPTPLMILSPAQEVPIPPDPFREKGHQAGDFSSSTTKEASEEGLKPKEPIVLGALLESSLRPSDDITLTIHSSPSPNTFLENSRDAPIESYGEILIKVALC</sequence>
<feature type="region of interest" description="Disordered" evidence="1">
    <location>
        <begin position="167"/>
        <end position="198"/>
    </location>
</feature>
<dbReference type="EMBL" id="OIVN01000247">
    <property type="protein sequence ID" value="SPC77031.1"/>
    <property type="molecule type" value="Genomic_DNA"/>
</dbReference>
<organism evidence="2">
    <name type="scientific">Fagus sylvatica</name>
    <name type="common">Beechnut</name>
    <dbReference type="NCBI Taxonomy" id="28930"/>
    <lineage>
        <taxon>Eukaryota</taxon>
        <taxon>Viridiplantae</taxon>
        <taxon>Streptophyta</taxon>
        <taxon>Embryophyta</taxon>
        <taxon>Tracheophyta</taxon>
        <taxon>Spermatophyta</taxon>
        <taxon>Magnoliopsida</taxon>
        <taxon>eudicotyledons</taxon>
        <taxon>Gunneridae</taxon>
        <taxon>Pentapetalae</taxon>
        <taxon>rosids</taxon>
        <taxon>fabids</taxon>
        <taxon>Fagales</taxon>
        <taxon>Fagaceae</taxon>
        <taxon>Fagus</taxon>
    </lineage>
</organism>
<reference evidence="2" key="1">
    <citation type="submission" date="2018-02" db="EMBL/GenBank/DDBJ databases">
        <authorList>
            <person name="Cohen D.B."/>
            <person name="Kent A.D."/>
        </authorList>
    </citation>
    <scope>NUCLEOTIDE SEQUENCE</scope>
</reference>
<protein>
    <submittedName>
        <fullName evidence="2">Uncharacterized protein</fullName>
    </submittedName>
</protein>
<evidence type="ECO:0000256" key="1">
    <source>
        <dbReference type="SAM" id="MobiDB-lite"/>
    </source>
</evidence>
<proteinExistence type="predicted"/>
<name>A0A2N9EQP8_FAGSY</name>
<feature type="region of interest" description="Disordered" evidence="1">
    <location>
        <begin position="108"/>
        <end position="145"/>
    </location>
</feature>
<dbReference type="AlphaFoldDB" id="A0A2N9EQP8"/>
<feature type="compositionally biased region" description="Basic and acidic residues" evidence="1">
    <location>
        <begin position="187"/>
        <end position="197"/>
    </location>
</feature>
<evidence type="ECO:0000313" key="2">
    <source>
        <dbReference type="EMBL" id="SPC77031.1"/>
    </source>
</evidence>
<accession>A0A2N9EQP8</accession>
<gene>
    <name evidence="2" type="ORF">FSB_LOCUS4913</name>
</gene>